<dbReference type="HOGENOM" id="CLU_2631365_0_0_4"/>
<sequence length="77" mass="8838">MRASLPSCERACRSCGARIHSLVKKRDGACRACRCTRCLSPDFHSRFIRFSPAFHPCFIRFAQCAFKGFFEMRACRA</sequence>
<accession>A0A0E1W930</accession>
<dbReference type="RefSeq" id="WP_004527404.1">
    <property type="nucleotide sequence ID" value="NZ_CM000832.1"/>
</dbReference>
<reference evidence="1" key="1">
    <citation type="submission" date="2009-05" db="EMBL/GenBank/DDBJ databases">
        <authorList>
            <person name="Harkins D.M."/>
            <person name="DeShazer D."/>
            <person name="Woods D.E."/>
            <person name="Brinkac L.M."/>
            <person name="Brown K.A."/>
            <person name="Hung G.C."/>
            <person name="Tuanyok A."/>
            <person name="Zhang B."/>
            <person name="Nierman W.C."/>
        </authorList>
    </citation>
    <scope>NUCLEOTIDE SEQUENCE [LARGE SCALE GENOMIC DNA]</scope>
    <source>
        <strain evidence="1">1710a</strain>
    </source>
</reference>
<gene>
    <name evidence="1" type="ORF">BURPS1710A_3229</name>
</gene>
<proteinExistence type="predicted"/>
<evidence type="ECO:0000313" key="1">
    <source>
        <dbReference type="EMBL" id="EET09720.1"/>
    </source>
</evidence>
<dbReference type="Proteomes" id="UP000001812">
    <property type="component" value="Chromosome I"/>
</dbReference>
<name>A0A0E1W930_BURPE</name>
<dbReference type="EMBL" id="CM000832">
    <property type="protein sequence ID" value="EET09720.1"/>
    <property type="molecule type" value="Genomic_DNA"/>
</dbReference>
<dbReference type="GeneID" id="93060920"/>
<organism evidence="1">
    <name type="scientific">Burkholderia pseudomallei 1710a</name>
    <dbReference type="NCBI Taxonomy" id="320371"/>
    <lineage>
        <taxon>Bacteria</taxon>
        <taxon>Pseudomonadati</taxon>
        <taxon>Pseudomonadota</taxon>
        <taxon>Betaproteobacteria</taxon>
        <taxon>Burkholderiales</taxon>
        <taxon>Burkholderiaceae</taxon>
        <taxon>Burkholderia</taxon>
        <taxon>pseudomallei group</taxon>
    </lineage>
</organism>
<protein>
    <submittedName>
        <fullName evidence="1">Uncharacterized protein</fullName>
    </submittedName>
</protein>
<dbReference type="AlphaFoldDB" id="A0A0E1W930"/>